<reference evidence="1" key="1">
    <citation type="submission" date="2014-09" db="EMBL/GenBank/DDBJ databases">
        <authorList>
            <person name="Magalhaes I.L.F."/>
            <person name="Oliveira U."/>
            <person name="Santos F.R."/>
            <person name="Vidigal T.H.D.A."/>
            <person name="Brescovit A.D."/>
            <person name="Santos A.J."/>
        </authorList>
    </citation>
    <scope>NUCLEOTIDE SEQUENCE</scope>
    <source>
        <tissue evidence="1">Shoot tissue taken approximately 20 cm above the soil surface</tissue>
    </source>
</reference>
<proteinExistence type="predicted"/>
<reference evidence="1" key="2">
    <citation type="journal article" date="2015" name="Data Brief">
        <title>Shoot transcriptome of the giant reed, Arundo donax.</title>
        <authorList>
            <person name="Barrero R.A."/>
            <person name="Guerrero F.D."/>
            <person name="Moolhuijzen P."/>
            <person name="Goolsby J.A."/>
            <person name="Tidwell J."/>
            <person name="Bellgard S.E."/>
            <person name="Bellgard M.I."/>
        </authorList>
    </citation>
    <scope>NUCLEOTIDE SEQUENCE</scope>
    <source>
        <tissue evidence="1">Shoot tissue taken approximately 20 cm above the soil surface</tissue>
    </source>
</reference>
<evidence type="ECO:0000313" key="1">
    <source>
        <dbReference type="EMBL" id="JAD34454.1"/>
    </source>
</evidence>
<dbReference type="AlphaFoldDB" id="A0A0A8Z4X5"/>
<dbReference type="EMBL" id="GBRH01263441">
    <property type="protein sequence ID" value="JAD34454.1"/>
    <property type="molecule type" value="Transcribed_RNA"/>
</dbReference>
<organism evidence="1">
    <name type="scientific">Arundo donax</name>
    <name type="common">Giant reed</name>
    <name type="synonym">Donax arundinaceus</name>
    <dbReference type="NCBI Taxonomy" id="35708"/>
    <lineage>
        <taxon>Eukaryota</taxon>
        <taxon>Viridiplantae</taxon>
        <taxon>Streptophyta</taxon>
        <taxon>Embryophyta</taxon>
        <taxon>Tracheophyta</taxon>
        <taxon>Spermatophyta</taxon>
        <taxon>Magnoliopsida</taxon>
        <taxon>Liliopsida</taxon>
        <taxon>Poales</taxon>
        <taxon>Poaceae</taxon>
        <taxon>PACMAD clade</taxon>
        <taxon>Arundinoideae</taxon>
        <taxon>Arundineae</taxon>
        <taxon>Arundo</taxon>
    </lineage>
</organism>
<protein>
    <submittedName>
        <fullName evidence="1">Uncharacterized protein</fullName>
    </submittedName>
</protein>
<accession>A0A0A8Z4X5</accession>
<name>A0A0A8Z4X5_ARUDO</name>
<sequence length="42" mass="4698">MKLEYLSSSFPIIKLANPTNISHNAANTATPLLLVCSLWFYD</sequence>